<dbReference type="AlphaFoldDB" id="A0A382GLB1"/>
<evidence type="ECO:0000256" key="1">
    <source>
        <dbReference type="ARBA" id="ARBA00001933"/>
    </source>
</evidence>
<comment type="cofactor">
    <cofactor evidence="1">
        <name>pyridoxal 5'-phosphate</name>
        <dbReference type="ChEBI" id="CHEBI:597326"/>
    </cofactor>
</comment>
<protein>
    <recommendedName>
        <fullName evidence="4">Alanine racemase C-terminal domain-containing protein</fullName>
    </recommendedName>
</protein>
<dbReference type="HAMAP" id="MF_01201">
    <property type="entry name" value="Ala_racemase"/>
    <property type="match status" value="1"/>
</dbReference>
<evidence type="ECO:0000313" key="5">
    <source>
        <dbReference type="EMBL" id="SVB75682.1"/>
    </source>
</evidence>
<dbReference type="InterPro" id="IPR009006">
    <property type="entry name" value="Ala_racemase/Decarboxylase_C"/>
</dbReference>
<dbReference type="GO" id="GO:0008784">
    <property type="term" value="F:alanine racemase activity"/>
    <property type="evidence" value="ECO:0007669"/>
    <property type="project" value="InterPro"/>
</dbReference>
<keyword evidence="3" id="KW-0413">Isomerase</keyword>
<dbReference type="SMART" id="SM01005">
    <property type="entry name" value="Ala_racemase_C"/>
    <property type="match status" value="1"/>
</dbReference>
<dbReference type="Pfam" id="PF00842">
    <property type="entry name" value="Ala_racemase_C"/>
    <property type="match status" value="1"/>
</dbReference>
<proteinExistence type="inferred from homology"/>
<dbReference type="InterPro" id="IPR011079">
    <property type="entry name" value="Ala_racemase_C"/>
</dbReference>
<name>A0A382GLB1_9ZZZZ</name>
<feature type="non-terminal residue" evidence="5">
    <location>
        <position position="367"/>
    </location>
</feature>
<dbReference type="InterPro" id="IPR000821">
    <property type="entry name" value="Ala_racemase"/>
</dbReference>
<dbReference type="InterPro" id="IPR029066">
    <property type="entry name" value="PLP-binding_barrel"/>
</dbReference>
<dbReference type="PRINTS" id="PR00992">
    <property type="entry name" value="ALARACEMASE"/>
</dbReference>
<dbReference type="InterPro" id="IPR001608">
    <property type="entry name" value="Ala_racemase_N"/>
</dbReference>
<gene>
    <name evidence="5" type="ORF">METZ01_LOCUS228536</name>
</gene>
<dbReference type="CDD" id="cd00430">
    <property type="entry name" value="PLPDE_III_AR"/>
    <property type="match status" value="1"/>
</dbReference>
<evidence type="ECO:0000259" key="4">
    <source>
        <dbReference type="SMART" id="SM01005"/>
    </source>
</evidence>
<dbReference type="EMBL" id="UINC01056077">
    <property type="protein sequence ID" value="SVB75682.1"/>
    <property type="molecule type" value="Genomic_DNA"/>
</dbReference>
<dbReference type="NCBIfam" id="TIGR00492">
    <property type="entry name" value="alr"/>
    <property type="match status" value="1"/>
</dbReference>
<evidence type="ECO:0000256" key="3">
    <source>
        <dbReference type="ARBA" id="ARBA00023235"/>
    </source>
</evidence>
<dbReference type="PANTHER" id="PTHR30511">
    <property type="entry name" value="ALANINE RACEMASE"/>
    <property type="match status" value="1"/>
</dbReference>
<dbReference type="Pfam" id="PF01168">
    <property type="entry name" value="Ala_racemase_N"/>
    <property type="match status" value="1"/>
</dbReference>
<dbReference type="SUPFAM" id="SSF51419">
    <property type="entry name" value="PLP-binding barrel"/>
    <property type="match status" value="1"/>
</dbReference>
<sequence length="367" mass="40253">MANNSLTRSWVEVRPESLSKNALTIRTRVGDDCRIVPMVKADAYGLGVENILPSLETCNPWGFGVATVEEGCHLREIGVKKPVVIFSPIPYDSYKVALEKNLTVTVSSLEALEELLRVSKKLKTVGRFHLEVDTGMGRAGFDWKTVDVWGEHLKEFSKQECLLWEGTYTHFHSSDSDSSNCTEVQYERFSNLAIRFPHADEFFHTCNSAAIFLDPAFKADGVRPGIFLYGGHVGLGGQVPEEVVSLRARVVLVRNVEKNTTLGYGATYESVNQEKWAILGIGYGDGFPRKLGNRGQVLLRGTRVPIIGRVSMDTIVVNVTGVSGVEIGDIATLIGRDGQDSIALDEVATAAETVSYEILTGLTSRLP</sequence>
<dbReference type="Gene3D" id="2.40.37.10">
    <property type="entry name" value="Lyase, Ornithine Decarboxylase, Chain A, domain 1"/>
    <property type="match status" value="1"/>
</dbReference>
<keyword evidence="2" id="KW-0663">Pyridoxal phosphate</keyword>
<organism evidence="5">
    <name type="scientific">marine metagenome</name>
    <dbReference type="NCBI Taxonomy" id="408172"/>
    <lineage>
        <taxon>unclassified sequences</taxon>
        <taxon>metagenomes</taxon>
        <taxon>ecological metagenomes</taxon>
    </lineage>
</organism>
<dbReference type="GO" id="GO:0030632">
    <property type="term" value="P:D-alanine biosynthetic process"/>
    <property type="evidence" value="ECO:0007669"/>
    <property type="project" value="TreeGrafter"/>
</dbReference>
<dbReference type="FunFam" id="3.20.20.10:FF:000002">
    <property type="entry name" value="Alanine racemase"/>
    <property type="match status" value="1"/>
</dbReference>
<dbReference type="Gene3D" id="3.20.20.10">
    <property type="entry name" value="Alanine racemase"/>
    <property type="match status" value="1"/>
</dbReference>
<dbReference type="SUPFAM" id="SSF50621">
    <property type="entry name" value="Alanine racemase C-terminal domain-like"/>
    <property type="match status" value="1"/>
</dbReference>
<reference evidence="5" key="1">
    <citation type="submission" date="2018-05" db="EMBL/GenBank/DDBJ databases">
        <authorList>
            <person name="Lanie J.A."/>
            <person name="Ng W.-L."/>
            <person name="Kazmierczak K.M."/>
            <person name="Andrzejewski T.M."/>
            <person name="Davidsen T.M."/>
            <person name="Wayne K.J."/>
            <person name="Tettelin H."/>
            <person name="Glass J.I."/>
            <person name="Rusch D."/>
            <person name="Podicherti R."/>
            <person name="Tsui H.-C.T."/>
            <person name="Winkler M.E."/>
        </authorList>
    </citation>
    <scope>NUCLEOTIDE SEQUENCE</scope>
</reference>
<feature type="domain" description="Alanine racemase C-terminal" evidence="4">
    <location>
        <begin position="243"/>
        <end position="367"/>
    </location>
</feature>
<accession>A0A382GLB1</accession>
<dbReference type="GO" id="GO:0030170">
    <property type="term" value="F:pyridoxal phosphate binding"/>
    <property type="evidence" value="ECO:0007669"/>
    <property type="project" value="TreeGrafter"/>
</dbReference>
<evidence type="ECO:0000256" key="2">
    <source>
        <dbReference type="ARBA" id="ARBA00022898"/>
    </source>
</evidence>
<dbReference type="PANTHER" id="PTHR30511:SF0">
    <property type="entry name" value="ALANINE RACEMASE, CATABOLIC-RELATED"/>
    <property type="match status" value="1"/>
</dbReference>
<dbReference type="GO" id="GO:0005829">
    <property type="term" value="C:cytosol"/>
    <property type="evidence" value="ECO:0007669"/>
    <property type="project" value="TreeGrafter"/>
</dbReference>